<proteinExistence type="predicted"/>
<protein>
    <recommendedName>
        <fullName evidence="2">Cell division protein ZapA</fullName>
    </recommendedName>
    <alternativeName>
        <fullName evidence="9">Z ring-associated protein ZapA</fullName>
    </alternativeName>
</protein>
<evidence type="ECO:0000256" key="8">
    <source>
        <dbReference type="ARBA" id="ARBA00026068"/>
    </source>
</evidence>
<dbReference type="GO" id="GO:0000917">
    <property type="term" value="P:division septum assembly"/>
    <property type="evidence" value="ECO:0007669"/>
    <property type="project" value="UniProtKB-KW"/>
</dbReference>
<evidence type="ECO:0000256" key="5">
    <source>
        <dbReference type="ARBA" id="ARBA00023210"/>
    </source>
</evidence>
<evidence type="ECO:0000256" key="1">
    <source>
        <dbReference type="ARBA" id="ARBA00004496"/>
    </source>
</evidence>
<evidence type="ECO:0000256" key="7">
    <source>
        <dbReference type="ARBA" id="ARBA00024910"/>
    </source>
</evidence>
<keyword evidence="12" id="KW-1185">Reference proteome</keyword>
<keyword evidence="4 11" id="KW-0132">Cell division</keyword>
<comment type="function">
    <text evidence="7">Activator of cell division through the inhibition of FtsZ GTPase activity, therefore promoting FtsZ assembly into bundles of protofilaments necessary for the formation of the division Z ring. It is recruited early at mid-cell but it is not essential for cell division.</text>
</comment>
<dbReference type="SUPFAM" id="SSF102829">
    <property type="entry name" value="Cell division protein ZapA-like"/>
    <property type="match status" value="1"/>
</dbReference>
<name>A0A5M6I6Q2_9HYPH</name>
<dbReference type="EMBL" id="VWPL01000002">
    <property type="protein sequence ID" value="KAA5603389.1"/>
    <property type="molecule type" value="Genomic_DNA"/>
</dbReference>
<sequence>MGQVNVTINGRQYRMACEDGQESHLVGLAEDLEKRINSLRAAFGEIGDQRLTMMAAIMVADELHEAGRRIQILEAERDALNAARAQAAAQVEANERAAAEALETAAQRIERMAQGIATTPREGPAMG</sequence>
<dbReference type="GO" id="GO:0000921">
    <property type="term" value="P:septin ring assembly"/>
    <property type="evidence" value="ECO:0007669"/>
    <property type="project" value="TreeGrafter"/>
</dbReference>
<comment type="subcellular location">
    <subcellularLocation>
        <location evidence="1">Cytoplasm</location>
    </subcellularLocation>
</comment>
<dbReference type="InterPro" id="IPR042233">
    <property type="entry name" value="Cell_div_ZapA_N"/>
</dbReference>
<dbReference type="RefSeq" id="WP_150095938.1">
    <property type="nucleotide sequence ID" value="NZ_VWPL01000002.1"/>
</dbReference>
<evidence type="ECO:0000313" key="12">
    <source>
        <dbReference type="Proteomes" id="UP000323886"/>
    </source>
</evidence>
<dbReference type="Proteomes" id="UP000323886">
    <property type="component" value="Unassembled WGS sequence"/>
</dbReference>
<dbReference type="Gene3D" id="3.30.160.880">
    <property type="entry name" value="Cell division protein ZapA protomer, N-terminal domain"/>
    <property type="match status" value="1"/>
</dbReference>
<keyword evidence="6" id="KW-0131">Cell cycle</keyword>
<dbReference type="GO" id="GO:0043093">
    <property type="term" value="P:FtsZ-dependent cytokinesis"/>
    <property type="evidence" value="ECO:0007669"/>
    <property type="project" value="TreeGrafter"/>
</dbReference>
<organism evidence="11 12">
    <name type="scientific">Blastochloris sulfoviridis</name>
    <dbReference type="NCBI Taxonomy" id="50712"/>
    <lineage>
        <taxon>Bacteria</taxon>
        <taxon>Pseudomonadati</taxon>
        <taxon>Pseudomonadota</taxon>
        <taxon>Alphaproteobacteria</taxon>
        <taxon>Hyphomicrobiales</taxon>
        <taxon>Blastochloridaceae</taxon>
        <taxon>Blastochloris</taxon>
    </lineage>
</organism>
<dbReference type="AlphaFoldDB" id="A0A5M6I6Q2"/>
<dbReference type="GO" id="GO:0032153">
    <property type="term" value="C:cell division site"/>
    <property type="evidence" value="ECO:0007669"/>
    <property type="project" value="TreeGrafter"/>
</dbReference>
<evidence type="ECO:0000256" key="9">
    <source>
        <dbReference type="ARBA" id="ARBA00033158"/>
    </source>
</evidence>
<comment type="caution">
    <text evidence="11">The sequence shown here is derived from an EMBL/GenBank/DDBJ whole genome shotgun (WGS) entry which is preliminary data.</text>
</comment>
<dbReference type="Pfam" id="PF05164">
    <property type="entry name" value="ZapA"/>
    <property type="match status" value="1"/>
</dbReference>
<dbReference type="InterPro" id="IPR007838">
    <property type="entry name" value="Cell_div_ZapA-like"/>
</dbReference>
<evidence type="ECO:0000256" key="3">
    <source>
        <dbReference type="ARBA" id="ARBA00022490"/>
    </source>
</evidence>
<evidence type="ECO:0000313" key="11">
    <source>
        <dbReference type="EMBL" id="KAA5603389.1"/>
    </source>
</evidence>
<keyword evidence="10" id="KW-0175">Coiled coil</keyword>
<feature type="coiled-coil region" evidence="10">
    <location>
        <begin position="63"/>
        <end position="90"/>
    </location>
</feature>
<comment type="subunit">
    <text evidence="8">Homodimer. Interacts with FtsZ.</text>
</comment>
<dbReference type="InterPro" id="IPR036192">
    <property type="entry name" value="Cell_div_ZapA-like_sf"/>
</dbReference>
<accession>A0A5M6I6Q2</accession>
<keyword evidence="3" id="KW-0963">Cytoplasm</keyword>
<reference evidence="11 12" key="1">
    <citation type="submission" date="2019-09" db="EMBL/GenBank/DDBJ databases">
        <title>Draft Whole-Genome sequence of Blastochloris sulfoviridis DSM 729.</title>
        <authorList>
            <person name="Meyer T.E."/>
            <person name="Kyndt J.A."/>
        </authorList>
    </citation>
    <scope>NUCLEOTIDE SEQUENCE [LARGE SCALE GENOMIC DNA]</scope>
    <source>
        <strain evidence="11 12">DSM 729</strain>
    </source>
</reference>
<dbReference type="PANTHER" id="PTHR34981:SF1">
    <property type="entry name" value="CELL DIVISION PROTEIN ZAPA"/>
    <property type="match status" value="1"/>
</dbReference>
<dbReference type="GO" id="GO:0005829">
    <property type="term" value="C:cytosol"/>
    <property type="evidence" value="ECO:0007669"/>
    <property type="project" value="TreeGrafter"/>
</dbReference>
<evidence type="ECO:0000256" key="4">
    <source>
        <dbReference type="ARBA" id="ARBA00022618"/>
    </source>
</evidence>
<keyword evidence="5" id="KW-0717">Septation</keyword>
<dbReference type="GO" id="GO:0030428">
    <property type="term" value="C:cell septum"/>
    <property type="evidence" value="ECO:0007669"/>
    <property type="project" value="TreeGrafter"/>
</dbReference>
<evidence type="ECO:0000256" key="10">
    <source>
        <dbReference type="SAM" id="Coils"/>
    </source>
</evidence>
<dbReference type="PANTHER" id="PTHR34981">
    <property type="entry name" value="CELL DIVISION PROTEIN ZAPA"/>
    <property type="match status" value="1"/>
</dbReference>
<evidence type="ECO:0000256" key="2">
    <source>
        <dbReference type="ARBA" id="ARBA00015195"/>
    </source>
</evidence>
<dbReference type="OrthoDB" id="9797575at2"/>
<gene>
    <name evidence="11" type="ORF">F1193_01710</name>
</gene>
<evidence type="ECO:0000256" key="6">
    <source>
        <dbReference type="ARBA" id="ARBA00023306"/>
    </source>
</evidence>